<dbReference type="InterPro" id="IPR012340">
    <property type="entry name" value="NA-bd_OB-fold"/>
</dbReference>
<feature type="compositionally biased region" description="Polar residues" evidence="6">
    <location>
        <begin position="139"/>
        <end position="150"/>
    </location>
</feature>
<evidence type="ECO:0000256" key="6">
    <source>
        <dbReference type="SAM" id="MobiDB-lite"/>
    </source>
</evidence>
<feature type="domain" description="Replication factor A C-terminal" evidence="7">
    <location>
        <begin position="11"/>
        <end position="139"/>
    </location>
</feature>
<dbReference type="AlphaFoldDB" id="A0A166JGM8"/>
<organism evidence="8">
    <name type="scientific">Daucus carota subsp. sativus</name>
    <name type="common">Carrot</name>
    <dbReference type="NCBI Taxonomy" id="79200"/>
    <lineage>
        <taxon>Eukaryota</taxon>
        <taxon>Viridiplantae</taxon>
        <taxon>Streptophyta</taxon>
        <taxon>Embryophyta</taxon>
        <taxon>Tracheophyta</taxon>
        <taxon>Spermatophyta</taxon>
        <taxon>Magnoliopsida</taxon>
        <taxon>eudicotyledons</taxon>
        <taxon>Gunneridae</taxon>
        <taxon>Pentapetalae</taxon>
        <taxon>asterids</taxon>
        <taxon>campanulids</taxon>
        <taxon>Apiales</taxon>
        <taxon>Apiaceae</taxon>
        <taxon>Apioideae</taxon>
        <taxon>Scandiceae</taxon>
        <taxon>Daucinae</taxon>
        <taxon>Daucus</taxon>
        <taxon>Daucus sect. Daucus</taxon>
    </lineage>
</organism>
<keyword evidence="4" id="KW-0862">Zinc</keyword>
<sequence length="164" mass="18583">MKILQMIRCICKANIVEVLNGNGWYYICCPNCARTVRPVEGKYSCTQCPRADIQYTQRVVVRGEDDSGTTTFTLFNKEAEQIIGVPIQTLLSEEGEKQPMKDLPTAIKNLIGRQCAFQIKVTTYNMTHGCEEYTVTRVTDCSSPSTTPNNPMEEENRKKKQKCD</sequence>
<evidence type="ECO:0000313" key="9">
    <source>
        <dbReference type="EMBL" id="WOG86035.1"/>
    </source>
</evidence>
<keyword evidence="3" id="KW-0863">Zinc-finger</keyword>
<dbReference type="EMBL" id="CP093343">
    <property type="protein sequence ID" value="WOG86035.1"/>
    <property type="molecule type" value="Genomic_DNA"/>
</dbReference>
<dbReference type="InterPro" id="IPR013955">
    <property type="entry name" value="Rep_factor-A_C"/>
</dbReference>
<keyword evidence="10" id="KW-1185">Reference proteome</keyword>
<accession>A0A166JGM8</accession>
<dbReference type="STRING" id="79200.A0A166JGM8"/>
<evidence type="ECO:0000313" key="10">
    <source>
        <dbReference type="Proteomes" id="UP000077755"/>
    </source>
</evidence>
<dbReference type="CDD" id="cd04476">
    <property type="entry name" value="RPA1_DBD_C"/>
    <property type="match status" value="1"/>
</dbReference>
<reference evidence="8" key="1">
    <citation type="journal article" date="2016" name="Nat. Genet.">
        <title>A high-quality carrot genome assembly provides new insights into carotenoid accumulation and asterid genome evolution.</title>
        <authorList>
            <person name="Iorizzo M."/>
            <person name="Ellison S."/>
            <person name="Senalik D."/>
            <person name="Zeng P."/>
            <person name="Satapoomin P."/>
            <person name="Huang J."/>
            <person name="Bowman M."/>
            <person name="Iovene M."/>
            <person name="Sanseverino W."/>
            <person name="Cavagnaro P."/>
            <person name="Yildiz M."/>
            <person name="Macko-Podgorni A."/>
            <person name="Moranska E."/>
            <person name="Grzebelus E."/>
            <person name="Grzebelus D."/>
            <person name="Ashrafi H."/>
            <person name="Zheng Z."/>
            <person name="Cheng S."/>
            <person name="Spooner D."/>
            <person name="Van Deynze A."/>
            <person name="Simon P."/>
        </authorList>
    </citation>
    <scope>NUCLEOTIDE SEQUENCE [LARGE SCALE GENOMIC DNA]</scope>
    <source>
        <tissue evidence="8">Leaf</tissue>
    </source>
</reference>
<evidence type="ECO:0000256" key="5">
    <source>
        <dbReference type="ARBA" id="ARBA00023125"/>
    </source>
</evidence>
<feature type="compositionally biased region" description="Basic and acidic residues" evidence="6">
    <location>
        <begin position="154"/>
        <end position="164"/>
    </location>
</feature>
<evidence type="ECO:0000256" key="3">
    <source>
        <dbReference type="ARBA" id="ARBA00022771"/>
    </source>
</evidence>
<dbReference type="OMA" id="MIRCICK"/>
<keyword evidence="2" id="KW-0479">Metal-binding</keyword>
<dbReference type="Pfam" id="PF08646">
    <property type="entry name" value="Rep_fac-A_C"/>
    <property type="match status" value="1"/>
</dbReference>
<keyword evidence="5" id="KW-0238">DNA-binding</keyword>
<dbReference type="InterPro" id="IPR047192">
    <property type="entry name" value="Euk_RPA1_DBD_C"/>
</dbReference>
<reference evidence="9" key="2">
    <citation type="submission" date="2022-03" db="EMBL/GenBank/DDBJ databases">
        <title>Draft title - Genomic analysis of global carrot germplasm unveils the trajectory of domestication and the origin of high carotenoid orange carrot.</title>
        <authorList>
            <person name="Iorizzo M."/>
            <person name="Ellison S."/>
            <person name="Senalik D."/>
            <person name="Macko-Podgorni A."/>
            <person name="Grzebelus D."/>
            <person name="Bostan H."/>
            <person name="Rolling W."/>
            <person name="Curaba J."/>
            <person name="Simon P."/>
        </authorList>
    </citation>
    <scope>NUCLEOTIDE SEQUENCE</scope>
    <source>
        <tissue evidence="9">Leaf</tissue>
    </source>
</reference>
<gene>
    <name evidence="8" type="ORF">DCAR_004801</name>
    <name evidence="9" type="ORF">DCAR_0105229</name>
</gene>
<dbReference type="Proteomes" id="UP000077755">
    <property type="component" value="Chromosome 1"/>
</dbReference>
<evidence type="ECO:0000259" key="7">
    <source>
        <dbReference type="Pfam" id="PF08646"/>
    </source>
</evidence>
<evidence type="ECO:0000256" key="2">
    <source>
        <dbReference type="ARBA" id="ARBA00022723"/>
    </source>
</evidence>
<feature type="region of interest" description="Disordered" evidence="6">
    <location>
        <begin position="139"/>
        <end position="164"/>
    </location>
</feature>
<proteinExistence type="inferred from homology"/>
<dbReference type="SUPFAM" id="SSF50249">
    <property type="entry name" value="Nucleic acid-binding proteins"/>
    <property type="match status" value="1"/>
</dbReference>
<dbReference type="Gene3D" id="2.40.50.140">
    <property type="entry name" value="Nucleic acid-binding proteins"/>
    <property type="match status" value="1"/>
</dbReference>
<dbReference type="PANTHER" id="PTHR47165:SF4">
    <property type="entry name" value="OS03G0429900 PROTEIN"/>
    <property type="match status" value="1"/>
</dbReference>
<evidence type="ECO:0000256" key="4">
    <source>
        <dbReference type="ARBA" id="ARBA00022833"/>
    </source>
</evidence>
<evidence type="ECO:0000313" key="8">
    <source>
        <dbReference type="EMBL" id="KZN12145.1"/>
    </source>
</evidence>
<dbReference type="GO" id="GO:0003677">
    <property type="term" value="F:DNA binding"/>
    <property type="evidence" value="ECO:0007669"/>
    <property type="project" value="UniProtKB-KW"/>
</dbReference>
<dbReference type="EMBL" id="LNRQ01000001">
    <property type="protein sequence ID" value="KZN12145.1"/>
    <property type="molecule type" value="Genomic_DNA"/>
</dbReference>
<dbReference type="PANTHER" id="PTHR47165">
    <property type="entry name" value="OS03G0429900 PROTEIN"/>
    <property type="match status" value="1"/>
</dbReference>
<dbReference type="GO" id="GO:0008270">
    <property type="term" value="F:zinc ion binding"/>
    <property type="evidence" value="ECO:0007669"/>
    <property type="project" value="UniProtKB-KW"/>
</dbReference>
<name>A0A166JGM8_DAUCS</name>
<evidence type="ECO:0000256" key="1">
    <source>
        <dbReference type="ARBA" id="ARBA00005690"/>
    </source>
</evidence>
<dbReference type="Gramene" id="KZN12145">
    <property type="protein sequence ID" value="KZN12145"/>
    <property type="gene ID" value="DCAR_004801"/>
</dbReference>
<comment type="similarity">
    <text evidence="1">Belongs to the replication factor A protein 1 family.</text>
</comment>
<protein>
    <recommendedName>
        <fullName evidence="7">Replication factor A C-terminal domain-containing protein</fullName>
    </recommendedName>
</protein>